<organism evidence="3">
    <name type="scientific">Lygus hesperus</name>
    <name type="common">Western plant bug</name>
    <dbReference type="NCBI Taxonomy" id="30085"/>
    <lineage>
        <taxon>Eukaryota</taxon>
        <taxon>Metazoa</taxon>
        <taxon>Ecdysozoa</taxon>
        <taxon>Arthropoda</taxon>
        <taxon>Hexapoda</taxon>
        <taxon>Insecta</taxon>
        <taxon>Pterygota</taxon>
        <taxon>Neoptera</taxon>
        <taxon>Paraneoptera</taxon>
        <taxon>Hemiptera</taxon>
        <taxon>Heteroptera</taxon>
        <taxon>Panheteroptera</taxon>
        <taxon>Cimicomorpha</taxon>
        <taxon>Miridae</taxon>
        <taxon>Mirini</taxon>
        <taxon>Lygus</taxon>
    </lineage>
</organism>
<dbReference type="PROSITE" id="PS50011">
    <property type="entry name" value="PROTEIN_KINASE_DOM"/>
    <property type="match status" value="1"/>
</dbReference>
<dbReference type="PANTHER" id="PTHR47907:SF5">
    <property type="entry name" value="AP2 ASSOCIATED KINASE 1"/>
    <property type="match status" value="1"/>
</dbReference>
<evidence type="ECO:0000259" key="2">
    <source>
        <dbReference type="PROSITE" id="PS50011"/>
    </source>
</evidence>
<dbReference type="EMBL" id="GBHO01037226">
    <property type="protein sequence ID" value="JAG06378.1"/>
    <property type="molecule type" value="Transcribed_RNA"/>
</dbReference>
<feature type="compositionally biased region" description="Polar residues" evidence="1">
    <location>
        <begin position="337"/>
        <end position="354"/>
    </location>
</feature>
<sequence length="560" mass="61819">MKKLFSKIETKIDVTSKETNSFVGKTFLVGRTSVTVEEVLAEGGFAVVFLVKNNNGKKFALKRMYVNNEHDLGVCDREIQIASNLNGHKNIVGYVDSSITPTGNGVHEVLLLMPYYKNSVLQLMNSRLQSGFNEQEVLTIFCDLCEAVSRLHHCQTPIIHRDLKVENILVGENGQYVLCDFGSATAKVLSANKHGASNVIEEIEKYTTLSYRAPEMVDVYSGKPITTKSDIWALGCLLYKLCFFSLPFGESTLAIQSGQYTVPENSKFSQGLHNLIRYMLEPEAEKRPDIFQVSQIAFSLQGKENPVTNLHGTTAISLDELAFQLENETKKKKLVTPSKSHSIPVVESTTSITPRQRPKPSTACKQPSSLFPPSGFPDPFREDSGNEQDNPNVSASPKHRRNVSDTSAFNKAFTSETTQFLAPYEASKPNIEEQETKAVSDSQIVSQGSLGRTEFSATEDVRCQSATVAPPHWNPFYEAEPFSNATEDQIFGAEFDKIQRGSQSSITNVKSRESLVMAFNDLAVAADDDPFTNAPFSIPASRQSLKKSPNKPSPIATGNE</sequence>
<dbReference type="PROSITE" id="PS00108">
    <property type="entry name" value="PROTEIN_KINASE_ST"/>
    <property type="match status" value="1"/>
</dbReference>
<reference evidence="3" key="2">
    <citation type="submission" date="2014-07" db="EMBL/GenBank/DDBJ databases">
        <authorList>
            <person name="Hull J."/>
        </authorList>
    </citation>
    <scope>NUCLEOTIDE SEQUENCE</scope>
</reference>
<dbReference type="SMART" id="SM00220">
    <property type="entry name" value="S_TKc"/>
    <property type="match status" value="1"/>
</dbReference>
<feature type="region of interest" description="Disordered" evidence="1">
    <location>
        <begin position="333"/>
        <end position="404"/>
    </location>
</feature>
<gene>
    <name evidence="3" type="primary">AAK1_1</name>
    <name evidence="3" type="ORF">CM83_48509</name>
</gene>
<accession>A0A0A9WIM8</accession>
<dbReference type="InterPro" id="IPR000719">
    <property type="entry name" value="Prot_kinase_dom"/>
</dbReference>
<dbReference type="InterPro" id="IPR011009">
    <property type="entry name" value="Kinase-like_dom_sf"/>
</dbReference>
<dbReference type="SUPFAM" id="SSF56112">
    <property type="entry name" value="Protein kinase-like (PK-like)"/>
    <property type="match status" value="1"/>
</dbReference>
<dbReference type="CDD" id="cd14037">
    <property type="entry name" value="STKc_NAK_like"/>
    <property type="match status" value="1"/>
</dbReference>
<dbReference type="GO" id="GO:0005524">
    <property type="term" value="F:ATP binding"/>
    <property type="evidence" value="ECO:0007669"/>
    <property type="project" value="InterPro"/>
</dbReference>
<evidence type="ECO:0000256" key="1">
    <source>
        <dbReference type="SAM" id="MobiDB-lite"/>
    </source>
</evidence>
<reference evidence="3" key="1">
    <citation type="journal article" date="2014" name="PLoS ONE">
        <title>Transcriptome-Based Identification of ABC Transporters in the Western Tarnished Plant Bug Lygus hesperus.</title>
        <authorList>
            <person name="Hull J.J."/>
            <person name="Chaney K."/>
            <person name="Geib S.M."/>
            <person name="Fabrick J.A."/>
            <person name="Brent C.S."/>
            <person name="Walsh D."/>
            <person name="Lavine L.C."/>
        </authorList>
    </citation>
    <scope>NUCLEOTIDE SEQUENCE</scope>
</reference>
<proteinExistence type="predicted"/>
<dbReference type="AlphaFoldDB" id="A0A0A9WIM8"/>
<dbReference type="InterPro" id="IPR008271">
    <property type="entry name" value="Ser/Thr_kinase_AS"/>
</dbReference>
<feature type="region of interest" description="Disordered" evidence="1">
    <location>
        <begin position="530"/>
        <end position="560"/>
    </location>
</feature>
<evidence type="ECO:0000313" key="3">
    <source>
        <dbReference type="EMBL" id="JAG06378.1"/>
    </source>
</evidence>
<feature type="domain" description="Protein kinase" evidence="2">
    <location>
        <begin position="34"/>
        <end position="299"/>
    </location>
</feature>
<keyword evidence="3" id="KW-0808">Transferase</keyword>
<dbReference type="Gene3D" id="1.10.510.10">
    <property type="entry name" value="Transferase(Phosphotransferase) domain 1"/>
    <property type="match status" value="1"/>
</dbReference>
<dbReference type="PANTHER" id="PTHR47907">
    <property type="entry name" value="PROTEIN KINASE DOMAIN-CONTAINING PROTEIN"/>
    <property type="match status" value="1"/>
</dbReference>
<dbReference type="GO" id="GO:0004672">
    <property type="term" value="F:protein kinase activity"/>
    <property type="evidence" value="ECO:0007669"/>
    <property type="project" value="InterPro"/>
</dbReference>
<protein>
    <submittedName>
        <fullName evidence="3">AP2-associated protein kinase 1</fullName>
    </submittedName>
</protein>
<dbReference type="Pfam" id="PF00069">
    <property type="entry name" value="Pkinase"/>
    <property type="match status" value="1"/>
</dbReference>
<name>A0A0A9WIM8_LYGHE</name>
<keyword evidence="3" id="KW-0418">Kinase</keyword>
<dbReference type="InterPro" id="IPR051744">
    <property type="entry name" value="AP2_assoc_SerThr_kinase"/>
</dbReference>